<reference evidence="2" key="2">
    <citation type="submission" date="2019-10" db="EMBL/GenBank/DDBJ databases">
        <title>A de novo genome assembly of a pear dwarfing rootstock.</title>
        <authorList>
            <person name="Wang F."/>
            <person name="Wang J."/>
            <person name="Li S."/>
            <person name="Zhang Y."/>
            <person name="Fang M."/>
            <person name="Ma L."/>
            <person name="Zhao Y."/>
            <person name="Jiang S."/>
        </authorList>
    </citation>
    <scope>NUCLEOTIDE SEQUENCE [LARGE SCALE GENOMIC DNA]</scope>
</reference>
<sequence length="212" mass="23823">MLLFGFVNGSKLGPCCNFFPSTKININAQLPFWANPFPFPNLGEAPVVVHNDKCVFIVERGVTMVDTNVVFTANVKYMKRLVLMGKVFGKPESAEVWVKIPQIPMQYKELNILKTITKPIADLVRLDDPCINSLNGMAIKVLMEADVCIPFKQVLVVNMDKDLPTFLSYKGLFKVSFYCGKRTTLKCSCDVNALDASWFLVNLLPEGFMIRT</sequence>
<dbReference type="EMBL" id="SMOL01000120">
    <property type="protein sequence ID" value="KAB2632644.1"/>
    <property type="molecule type" value="Genomic_DNA"/>
</dbReference>
<evidence type="ECO:0000313" key="2">
    <source>
        <dbReference type="Proteomes" id="UP000327157"/>
    </source>
</evidence>
<keyword evidence="2" id="KW-1185">Reference proteome</keyword>
<proteinExistence type="predicted"/>
<dbReference type="OrthoDB" id="1096772at2759"/>
<dbReference type="Proteomes" id="UP000327157">
    <property type="component" value="Chromosome 6"/>
</dbReference>
<reference evidence="1 2" key="3">
    <citation type="submission" date="2019-11" db="EMBL/GenBank/DDBJ databases">
        <title>A de novo genome assembly of a pear dwarfing rootstock.</title>
        <authorList>
            <person name="Wang F."/>
            <person name="Wang J."/>
            <person name="Li S."/>
            <person name="Zhang Y."/>
            <person name="Fang M."/>
            <person name="Ma L."/>
            <person name="Zhao Y."/>
            <person name="Jiang S."/>
        </authorList>
    </citation>
    <scope>NUCLEOTIDE SEQUENCE [LARGE SCALE GENOMIC DNA]</scope>
    <source>
        <strain evidence="1">S2</strain>
        <tissue evidence="1">Leaf</tissue>
    </source>
</reference>
<name>A0A5N5IB16_9ROSA</name>
<accession>A0A5N5IB16</accession>
<comment type="caution">
    <text evidence="1">The sequence shown here is derived from an EMBL/GenBank/DDBJ whole genome shotgun (WGS) entry which is preliminary data.</text>
</comment>
<reference evidence="1 2" key="1">
    <citation type="submission" date="2019-09" db="EMBL/GenBank/DDBJ databases">
        <authorList>
            <person name="Ou C."/>
        </authorList>
    </citation>
    <scope>NUCLEOTIDE SEQUENCE [LARGE SCALE GENOMIC DNA]</scope>
    <source>
        <strain evidence="1">S2</strain>
        <tissue evidence="1">Leaf</tissue>
    </source>
</reference>
<evidence type="ECO:0000313" key="1">
    <source>
        <dbReference type="EMBL" id="KAB2632644.1"/>
    </source>
</evidence>
<protein>
    <recommendedName>
        <fullName evidence="3">DUF4283 domain-containing protein</fullName>
    </recommendedName>
</protein>
<gene>
    <name evidence="1" type="ORF">D8674_028891</name>
</gene>
<evidence type="ECO:0008006" key="3">
    <source>
        <dbReference type="Google" id="ProtNLM"/>
    </source>
</evidence>
<dbReference type="AlphaFoldDB" id="A0A5N5IB16"/>
<organism evidence="1 2">
    <name type="scientific">Pyrus ussuriensis x Pyrus communis</name>
    <dbReference type="NCBI Taxonomy" id="2448454"/>
    <lineage>
        <taxon>Eukaryota</taxon>
        <taxon>Viridiplantae</taxon>
        <taxon>Streptophyta</taxon>
        <taxon>Embryophyta</taxon>
        <taxon>Tracheophyta</taxon>
        <taxon>Spermatophyta</taxon>
        <taxon>Magnoliopsida</taxon>
        <taxon>eudicotyledons</taxon>
        <taxon>Gunneridae</taxon>
        <taxon>Pentapetalae</taxon>
        <taxon>rosids</taxon>
        <taxon>fabids</taxon>
        <taxon>Rosales</taxon>
        <taxon>Rosaceae</taxon>
        <taxon>Amygdaloideae</taxon>
        <taxon>Maleae</taxon>
        <taxon>Pyrus</taxon>
    </lineage>
</organism>